<dbReference type="STRING" id="1507870.A0A1V8SZH5"/>
<evidence type="ECO:0000256" key="1">
    <source>
        <dbReference type="SAM" id="MobiDB-lite"/>
    </source>
</evidence>
<dbReference type="InParanoid" id="A0A1V8SZH5"/>
<dbReference type="OrthoDB" id="1162399at2759"/>
<evidence type="ECO:0000313" key="2">
    <source>
        <dbReference type="EMBL" id="OQO04302.1"/>
    </source>
</evidence>
<feature type="compositionally biased region" description="Polar residues" evidence="1">
    <location>
        <begin position="309"/>
        <end position="322"/>
    </location>
</feature>
<feature type="compositionally biased region" description="Polar residues" evidence="1">
    <location>
        <begin position="160"/>
        <end position="175"/>
    </location>
</feature>
<sequence>MAATYKAFLNAPDASHLSPEASINYITTTTTISEPTAILKHLKAQLGHVTKKKEHIFNAIETSNALCLETETTLAFGSGGGAYLPGIDENLLDEREVTLPIVHVVSFDSNGKINQIRLYWDQGTLLKQVEAIGRTGRNWPIRDGKNLIEAVKNSVAKGGQSANGSVESRPRNQSDAVAHQHKRGDSVSATRDPHASLALFAPRDPNADARSYDGPSVAKRESAKPAARDYSELFAGDETPKQASSQRSASPSKIDGRSVKYGAGKNMPTNRIFDENIPFEASTANQKKTYDNKYDHFAFGDGEDADQTVRPNSGKSGISSKAPSHFSFEDFHTPPKVTPKYRPDDDRHWGAGVDEVTHLSPLNGGIAADKVVQDAPPTQPKREVVHAPRKDADTHYTLSDDSPAHIPNRPLNPATSVNASRRDEDFAHHTESPARPKQHDATSPSTTGFKKIYNTAGDGMGGRKIKGEETLAESQKKIYKTAGDGMGGRKGSGRLWGFGDESDPEAKEEVVRTGRGRRQQQEAGAGY</sequence>
<evidence type="ECO:0000313" key="3">
    <source>
        <dbReference type="Proteomes" id="UP000192596"/>
    </source>
</evidence>
<feature type="compositionally biased region" description="Basic and acidic residues" evidence="1">
    <location>
        <begin position="218"/>
        <end position="231"/>
    </location>
</feature>
<feature type="compositionally biased region" description="Basic and acidic residues" evidence="1">
    <location>
        <begin position="380"/>
        <end position="394"/>
    </location>
</feature>
<feature type="region of interest" description="Disordered" evidence="1">
    <location>
        <begin position="481"/>
        <end position="527"/>
    </location>
</feature>
<dbReference type="AlphaFoldDB" id="A0A1V8SZH5"/>
<dbReference type="EMBL" id="NAJO01000022">
    <property type="protein sequence ID" value="OQO04302.1"/>
    <property type="molecule type" value="Genomic_DNA"/>
</dbReference>
<evidence type="ECO:0008006" key="4">
    <source>
        <dbReference type="Google" id="ProtNLM"/>
    </source>
</evidence>
<keyword evidence="3" id="KW-1185">Reference proteome</keyword>
<protein>
    <recommendedName>
        <fullName evidence="4">NTF2 domain-containing protein</fullName>
    </recommendedName>
</protein>
<feature type="region of interest" description="Disordered" evidence="1">
    <location>
        <begin position="301"/>
        <end position="343"/>
    </location>
</feature>
<feature type="compositionally biased region" description="Basic and acidic residues" evidence="1">
    <location>
        <begin position="420"/>
        <end position="440"/>
    </location>
</feature>
<accession>A0A1V8SZH5</accession>
<dbReference type="SUPFAM" id="SSF54427">
    <property type="entry name" value="NTF2-like"/>
    <property type="match status" value="1"/>
</dbReference>
<feature type="region of interest" description="Disordered" evidence="1">
    <location>
        <begin position="155"/>
        <end position="267"/>
    </location>
</feature>
<dbReference type="Gene3D" id="3.10.450.50">
    <property type="match status" value="1"/>
</dbReference>
<feature type="region of interest" description="Disordered" evidence="1">
    <location>
        <begin position="371"/>
        <end position="450"/>
    </location>
</feature>
<feature type="compositionally biased region" description="Gly residues" evidence="1">
    <location>
        <begin position="484"/>
        <end position="496"/>
    </location>
</feature>
<feature type="compositionally biased region" description="Polar residues" evidence="1">
    <location>
        <begin position="241"/>
        <end position="251"/>
    </location>
</feature>
<reference evidence="3" key="1">
    <citation type="submission" date="2017-03" db="EMBL/GenBank/DDBJ databases">
        <title>Genomes of endolithic fungi from Antarctica.</title>
        <authorList>
            <person name="Coleine C."/>
            <person name="Masonjones S."/>
            <person name="Stajich J.E."/>
        </authorList>
    </citation>
    <scope>NUCLEOTIDE SEQUENCE [LARGE SCALE GENOMIC DNA]</scope>
    <source>
        <strain evidence="3">CCFEE 5527</strain>
    </source>
</reference>
<comment type="caution">
    <text evidence="2">The sequence shown here is derived from an EMBL/GenBank/DDBJ whole genome shotgun (WGS) entry which is preliminary data.</text>
</comment>
<proteinExistence type="predicted"/>
<name>A0A1V8SZH5_9PEZI</name>
<dbReference type="InterPro" id="IPR032710">
    <property type="entry name" value="NTF2-like_dom_sf"/>
</dbReference>
<organism evidence="2 3">
    <name type="scientific">Cryoendolithus antarcticus</name>
    <dbReference type="NCBI Taxonomy" id="1507870"/>
    <lineage>
        <taxon>Eukaryota</taxon>
        <taxon>Fungi</taxon>
        <taxon>Dikarya</taxon>
        <taxon>Ascomycota</taxon>
        <taxon>Pezizomycotina</taxon>
        <taxon>Dothideomycetes</taxon>
        <taxon>Dothideomycetidae</taxon>
        <taxon>Cladosporiales</taxon>
        <taxon>Cladosporiaceae</taxon>
        <taxon>Cryoendolithus</taxon>
    </lineage>
</organism>
<gene>
    <name evidence="2" type="ORF">B0A48_10913</name>
</gene>
<dbReference type="Proteomes" id="UP000192596">
    <property type="component" value="Unassembled WGS sequence"/>
</dbReference>